<reference evidence="2" key="2">
    <citation type="journal article" date="2018" name="BMC Genomics">
        <title>Genomic insights into host adaptation between the wheat stripe rust pathogen (Puccinia striiformis f. sp. tritici) and the barley stripe rust pathogen (Puccinia striiformis f. sp. hordei).</title>
        <authorList>
            <person name="Xia C."/>
            <person name="Wang M."/>
            <person name="Yin C."/>
            <person name="Cornejo O.E."/>
            <person name="Hulbert S.H."/>
            <person name="Chen X."/>
        </authorList>
    </citation>
    <scope>NUCLEOTIDE SEQUENCE [LARGE SCALE GENOMIC DNA]</scope>
    <source>
        <strain evidence="2">93TX-2</strain>
    </source>
</reference>
<dbReference type="AlphaFoldDB" id="A0A2S4WD56"/>
<reference evidence="1 2" key="1">
    <citation type="submission" date="2017-12" db="EMBL/GenBank/DDBJ databases">
        <title>Gene loss provides genomic basis for host adaptation in cereal stripe rust fungi.</title>
        <authorList>
            <person name="Xia C."/>
        </authorList>
    </citation>
    <scope>NUCLEOTIDE SEQUENCE [LARGE SCALE GENOMIC DNA]</scope>
    <source>
        <strain evidence="1 2">93TX-2</strain>
    </source>
</reference>
<evidence type="ECO:0000313" key="1">
    <source>
        <dbReference type="EMBL" id="POW19683.1"/>
    </source>
</evidence>
<organism evidence="1 2">
    <name type="scientific">Puccinia striiformis</name>
    <dbReference type="NCBI Taxonomy" id="27350"/>
    <lineage>
        <taxon>Eukaryota</taxon>
        <taxon>Fungi</taxon>
        <taxon>Dikarya</taxon>
        <taxon>Basidiomycota</taxon>
        <taxon>Pucciniomycotina</taxon>
        <taxon>Pucciniomycetes</taxon>
        <taxon>Pucciniales</taxon>
        <taxon>Pucciniaceae</taxon>
        <taxon>Puccinia</taxon>
    </lineage>
</organism>
<accession>A0A2S4WD56</accession>
<dbReference type="Proteomes" id="UP000238274">
    <property type="component" value="Unassembled WGS sequence"/>
</dbReference>
<sequence length="112" mass="12270">MFYKPGCFIAVLTLAVPSNNSSFTPTETITASPTPALRLLRKEGNHGKSFILAPATGAATQRSKSRESNNIFSDLPALATVQDKDGNWWQCNYYEDGDNNRAAVYCTDCDDD</sequence>
<proteinExistence type="predicted"/>
<keyword evidence="2" id="KW-1185">Reference proteome</keyword>
<reference evidence="2" key="3">
    <citation type="journal article" date="2018" name="Mol. Plant Microbe Interact.">
        <title>Genome sequence resources for the wheat stripe rust pathogen (Puccinia striiformis f. sp. tritici) and the barley stripe rust pathogen (Puccinia striiformis f. sp. hordei).</title>
        <authorList>
            <person name="Xia C."/>
            <person name="Wang M."/>
            <person name="Yin C."/>
            <person name="Cornejo O.E."/>
            <person name="Hulbert S.H."/>
            <person name="Chen X."/>
        </authorList>
    </citation>
    <scope>NUCLEOTIDE SEQUENCE [LARGE SCALE GENOMIC DNA]</scope>
    <source>
        <strain evidence="2">93TX-2</strain>
    </source>
</reference>
<comment type="caution">
    <text evidence="1">The sequence shown here is derived from an EMBL/GenBank/DDBJ whole genome shotgun (WGS) entry which is preliminary data.</text>
</comment>
<dbReference type="VEuPathDB" id="FungiDB:PSHT_04441"/>
<name>A0A2S4WD56_9BASI</name>
<evidence type="ECO:0000313" key="2">
    <source>
        <dbReference type="Proteomes" id="UP000238274"/>
    </source>
</evidence>
<protein>
    <submittedName>
        <fullName evidence="1">Uncharacterized protein</fullName>
    </submittedName>
</protein>
<dbReference type="EMBL" id="PKSM01000045">
    <property type="protein sequence ID" value="POW19683.1"/>
    <property type="molecule type" value="Genomic_DNA"/>
</dbReference>
<gene>
    <name evidence="1" type="ORF">PSHT_04441</name>
</gene>